<feature type="chain" id="PRO_5005879512" description="Yeast cell wall synthesis Kre9/Knh1-like N-terminal domain-containing protein" evidence="3">
    <location>
        <begin position="18"/>
        <end position="222"/>
    </location>
</feature>
<dbReference type="InterPro" id="IPR052982">
    <property type="entry name" value="SRP1/TIP1-like"/>
</dbReference>
<sequence length="222" mass="21688">MRFTLATIAFYATYVLAQTGQNAISIPQGQSTLDITAGQQTTIQWTAPSAGDVTILLQYAGNDQLADSGITLASGIPASAQEASFTIPADAVTSGTDYTIVIVDDTTPINRNYAPAFTVAGADGTASLPTGGATATSGSASTRTGSATTDSTDATITSATSSDSSSETSNATSSRSSASRTSSSSASSTASATEAPSSNNGAGSLTVAGGLAGFAAAVAALL</sequence>
<feature type="signal peptide" evidence="3">
    <location>
        <begin position="1"/>
        <end position="17"/>
    </location>
</feature>
<keyword evidence="6" id="KW-1185">Reference proteome</keyword>
<keyword evidence="1 3" id="KW-0732">Signal</keyword>
<dbReference type="VEuPathDB" id="FungiDB:AB675_2414"/>
<evidence type="ECO:0000313" key="6">
    <source>
        <dbReference type="Proteomes" id="UP000038010"/>
    </source>
</evidence>
<dbReference type="GeneID" id="28734266"/>
<organism evidence="5 6">
    <name type="scientific">Cyphellophora attinorum</name>
    <dbReference type="NCBI Taxonomy" id="1664694"/>
    <lineage>
        <taxon>Eukaryota</taxon>
        <taxon>Fungi</taxon>
        <taxon>Dikarya</taxon>
        <taxon>Ascomycota</taxon>
        <taxon>Pezizomycotina</taxon>
        <taxon>Eurotiomycetes</taxon>
        <taxon>Chaetothyriomycetidae</taxon>
        <taxon>Chaetothyriales</taxon>
        <taxon>Cyphellophoraceae</taxon>
        <taxon>Cyphellophora</taxon>
    </lineage>
</organism>
<accession>A0A0N1P1Q5</accession>
<dbReference type="EMBL" id="LFJN01000002">
    <property type="protein sequence ID" value="KPI44815.1"/>
    <property type="molecule type" value="Genomic_DNA"/>
</dbReference>
<evidence type="ECO:0000256" key="3">
    <source>
        <dbReference type="SAM" id="SignalP"/>
    </source>
</evidence>
<proteinExistence type="predicted"/>
<comment type="caution">
    <text evidence="5">The sequence shown here is derived from an EMBL/GenBank/DDBJ whole genome shotgun (WGS) entry which is preliminary data.</text>
</comment>
<protein>
    <recommendedName>
        <fullName evidence="4">Yeast cell wall synthesis Kre9/Knh1-like N-terminal domain-containing protein</fullName>
    </recommendedName>
</protein>
<dbReference type="AlphaFoldDB" id="A0A0N1P1Q5"/>
<evidence type="ECO:0000259" key="4">
    <source>
        <dbReference type="Pfam" id="PF10342"/>
    </source>
</evidence>
<dbReference type="STRING" id="1664694.A0A0N1P1Q5"/>
<dbReference type="Pfam" id="PF10342">
    <property type="entry name" value="Kre9_KNH"/>
    <property type="match status" value="1"/>
</dbReference>
<dbReference type="RefSeq" id="XP_018004778.1">
    <property type="nucleotide sequence ID" value="XM_018142386.1"/>
</dbReference>
<gene>
    <name evidence="5" type="ORF">AB675_2414</name>
</gene>
<evidence type="ECO:0000256" key="2">
    <source>
        <dbReference type="SAM" id="MobiDB-lite"/>
    </source>
</evidence>
<evidence type="ECO:0000256" key="1">
    <source>
        <dbReference type="ARBA" id="ARBA00022729"/>
    </source>
</evidence>
<feature type="domain" description="Yeast cell wall synthesis Kre9/Knh1-like N-terminal" evidence="4">
    <location>
        <begin position="34"/>
        <end position="119"/>
    </location>
</feature>
<dbReference type="PANTHER" id="PTHR40633:SF1">
    <property type="entry name" value="GPI ANCHORED SERINE-THREONINE RICH PROTEIN (AFU_ORTHOLOGUE AFUA_1G03630)"/>
    <property type="match status" value="1"/>
</dbReference>
<reference evidence="5 6" key="1">
    <citation type="submission" date="2015-06" db="EMBL/GenBank/DDBJ databases">
        <title>Draft genome of the ant-associated black yeast Phialophora attae CBS 131958.</title>
        <authorList>
            <person name="Moreno L.F."/>
            <person name="Stielow B.J."/>
            <person name="de Hoog S."/>
            <person name="Vicente V.A."/>
            <person name="Weiss V.A."/>
            <person name="de Vries M."/>
            <person name="Cruz L.M."/>
            <person name="Souza E.M."/>
        </authorList>
    </citation>
    <scope>NUCLEOTIDE SEQUENCE [LARGE SCALE GENOMIC DNA]</scope>
    <source>
        <strain evidence="5 6">CBS 131958</strain>
    </source>
</reference>
<feature type="compositionally biased region" description="Low complexity" evidence="2">
    <location>
        <begin position="130"/>
        <end position="198"/>
    </location>
</feature>
<dbReference type="InterPro" id="IPR018466">
    <property type="entry name" value="Kre9/Knh1-like_N"/>
</dbReference>
<feature type="region of interest" description="Disordered" evidence="2">
    <location>
        <begin position="130"/>
        <end position="200"/>
    </location>
</feature>
<dbReference type="Proteomes" id="UP000038010">
    <property type="component" value="Unassembled WGS sequence"/>
</dbReference>
<dbReference type="PANTHER" id="PTHR40633">
    <property type="entry name" value="MATRIX PROTEIN, PUTATIVE (AFU_ORTHOLOGUE AFUA_8G05410)-RELATED"/>
    <property type="match status" value="1"/>
</dbReference>
<name>A0A0N1P1Q5_9EURO</name>
<dbReference type="OrthoDB" id="2260257at2759"/>
<evidence type="ECO:0000313" key="5">
    <source>
        <dbReference type="EMBL" id="KPI44815.1"/>
    </source>
</evidence>